<sequence>MLDQTSAPLLEALQARSHKTDAPFYAPGHKRGGGIDPELAQWWGLPVFAADLPELPELDNLFAPDGAIAQAQELAAAAFKADRTWFLANGSTAGVIAAILATCGHGEKIILPRNIHKSAVSGLILSGAVPIFLTPETLPDWDIPLCITPEAVAAAIQTHPDAKAVFVVSPNYHGICGHIAGIAQIAHQHGIPLIVDEAHGPHFGFHPHLPPSAIEAGADMAVHSTHKVLGAMTQASMLHLRQGMIEPQRVNQALELVQSTSPNYLLLASLDAARRQMAVGGYELMAKTLALAATARSSLTQIPTLEPPAQWTASFAGFDPSRLTVKVTDLGLTGYEADELLQKMGVTAELPSWGHLTFIISLGNTEADIEQLIKSFAQLASVSPRPEVSPVNSWAKAQLQTWSPRLPVSESPRLPVSPRSAFFAAREVVPAERALGRISTEIVCPYPPGIPVLMPGEIISPGAIDFLQQVRSFGGVITGCDPDLQNFSVVR</sequence>
<organism evidence="7">
    <name type="scientific">Planktothricoides sp. SpSt-374</name>
    <dbReference type="NCBI Taxonomy" id="2282167"/>
    <lineage>
        <taxon>Bacteria</taxon>
        <taxon>Bacillati</taxon>
        <taxon>Cyanobacteriota</taxon>
        <taxon>Cyanophyceae</taxon>
        <taxon>Oscillatoriophycideae</taxon>
        <taxon>Oscillatoriales</taxon>
        <taxon>Oscillatoriaceae</taxon>
        <taxon>Planktothricoides</taxon>
    </lineage>
</organism>
<comment type="similarity">
    <text evidence="2">Belongs to the Orn/Lys/Arg decarboxylase class-I family.</text>
</comment>
<evidence type="ECO:0000259" key="6">
    <source>
        <dbReference type="PROSITE" id="PS00703"/>
    </source>
</evidence>
<dbReference type="EMBL" id="DSPX01000019">
    <property type="protein sequence ID" value="HGF99541.1"/>
    <property type="molecule type" value="Genomic_DNA"/>
</dbReference>
<dbReference type="Pfam" id="PF03711">
    <property type="entry name" value="OKR_DC_1_C"/>
    <property type="match status" value="1"/>
</dbReference>
<keyword evidence="3" id="KW-0210">Decarboxylase</keyword>
<keyword evidence="4" id="KW-0663">Pyridoxal phosphate</keyword>
<evidence type="ECO:0000256" key="4">
    <source>
        <dbReference type="ARBA" id="ARBA00022898"/>
    </source>
</evidence>
<keyword evidence="5" id="KW-0456">Lyase</keyword>
<reference evidence="7" key="1">
    <citation type="journal article" date="2020" name="mSystems">
        <title>Genome- and Community-Level Interaction Insights into Carbon Utilization and Element Cycling Functions of Hydrothermarchaeota in Hydrothermal Sediment.</title>
        <authorList>
            <person name="Zhou Z."/>
            <person name="Liu Y."/>
            <person name="Xu W."/>
            <person name="Pan J."/>
            <person name="Luo Z.H."/>
            <person name="Li M."/>
        </authorList>
    </citation>
    <scope>NUCLEOTIDE SEQUENCE [LARGE SCALE GENOMIC DNA]</scope>
    <source>
        <strain evidence="7">SpSt-374</strain>
    </source>
</reference>
<dbReference type="Pfam" id="PF01276">
    <property type="entry name" value="OKR_DC_1"/>
    <property type="match status" value="1"/>
</dbReference>
<dbReference type="SUPFAM" id="SSF55904">
    <property type="entry name" value="Ornithine decarboxylase C-terminal domain"/>
    <property type="match status" value="1"/>
</dbReference>
<keyword evidence="7" id="KW-0808">Transferase</keyword>
<feature type="domain" description="Orn/Lys/Arg decarboxylases family 1 pyridoxal-P attachment site" evidence="6">
    <location>
        <begin position="222"/>
        <end position="236"/>
    </location>
</feature>
<protein>
    <submittedName>
        <fullName evidence="7">Aminotransferase class I/II-fold pyridoxal phosphate-dependent enzyme</fullName>
    </submittedName>
</protein>
<comment type="cofactor">
    <cofactor evidence="1">
        <name>pyridoxal 5'-phosphate</name>
        <dbReference type="ChEBI" id="CHEBI:597326"/>
    </cofactor>
</comment>
<dbReference type="SUPFAM" id="SSF53383">
    <property type="entry name" value="PLP-dependent transferases"/>
    <property type="match status" value="1"/>
</dbReference>
<dbReference type="InterPro" id="IPR015424">
    <property type="entry name" value="PyrdxlP-dep_Trfase"/>
</dbReference>
<proteinExistence type="inferred from homology"/>
<dbReference type="AlphaFoldDB" id="A0A7C3ZI97"/>
<keyword evidence="7" id="KW-0032">Aminotransferase</keyword>
<dbReference type="PANTHER" id="PTHR43277:SF4">
    <property type="entry name" value="ARGININE DECARBOXYLASE"/>
    <property type="match status" value="1"/>
</dbReference>
<evidence type="ECO:0000256" key="1">
    <source>
        <dbReference type="ARBA" id="ARBA00001933"/>
    </source>
</evidence>
<dbReference type="Gene3D" id="3.40.640.10">
    <property type="entry name" value="Type I PLP-dependent aspartate aminotransferase-like (Major domain)"/>
    <property type="match status" value="1"/>
</dbReference>
<dbReference type="CDD" id="cd00615">
    <property type="entry name" value="Orn_deC_like"/>
    <property type="match status" value="1"/>
</dbReference>
<dbReference type="InterPro" id="IPR015421">
    <property type="entry name" value="PyrdxlP-dep_Trfase_major"/>
</dbReference>
<evidence type="ECO:0000256" key="2">
    <source>
        <dbReference type="ARBA" id="ARBA00010671"/>
    </source>
</evidence>
<gene>
    <name evidence="7" type="ORF">ENR15_02430</name>
</gene>
<dbReference type="PROSITE" id="PS00703">
    <property type="entry name" value="OKR_DC_1"/>
    <property type="match status" value="1"/>
</dbReference>
<dbReference type="GO" id="GO:0016831">
    <property type="term" value="F:carboxy-lyase activity"/>
    <property type="evidence" value="ECO:0007669"/>
    <property type="project" value="UniProtKB-KW"/>
</dbReference>
<dbReference type="InterPro" id="IPR036633">
    <property type="entry name" value="Prn/Lys/Arg_de-COase_C_sf"/>
</dbReference>
<dbReference type="PANTHER" id="PTHR43277">
    <property type="entry name" value="ARGININE DECARBOXYLASE"/>
    <property type="match status" value="1"/>
</dbReference>
<evidence type="ECO:0000256" key="3">
    <source>
        <dbReference type="ARBA" id="ARBA00022793"/>
    </source>
</evidence>
<dbReference type="Gene3D" id="3.90.100.10">
    <property type="entry name" value="Orn/Lys/Arg decarboxylase, C-terminal domain"/>
    <property type="match status" value="1"/>
</dbReference>
<name>A0A7C3ZI97_9CYAN</name>
<dbReference type="GO" id="GO:0008483">
    <property type="term" value="F:transaminase activity"/>
    <property type="evidence" value="ECO:0007669"/>
    <property type="project" value="UniProtKB-KW"/>
</dbReference>
<accession>A0A7C3ZI97</accession>
<evidence type="ECO:0000313" key="7">
    <source>
        <dbReference type="EMBL" id="HGF99541.1"/>
    </source>
</evidence>
<dbReference type="InterPro" id="IPR000310">
    <property type="entry name" value="Orn/Lys/Arg_deCO2ase_major_dom"/>
</dbReference>
<dbReference type="InterPro" id="IPR008286">
    <property type="entry name" value="Prn/Lys/Arg_de-COase_C"/>
</dbReference>
<comment type="caution">
    <text evidence="7">The sequence shown here is derived from an EMBL/GenBank/DDBJ whole genome shotgun (WGS) entry which is preliminary data.</text>
</comment>
<evidence type="ECO:0000256" key="5">
    <source>
        <dbReference type="ARBA" id="ARBA00023239"/>
    </source>
</evidence>
<dbReference type="InterPro" id="IPR052357">
    <property type="entry name" value="Orn_Lys_Arg_decarboxylase-I"/>
</dbReference>